<dbReference type="SUPFAM" id="SSF69572">
    <property type="entry name" value="Activating enzymes of the ubiquitin-like proteins"/>
    <property type="match status" value="1"/>
</dbReference>
<name>A0AAU7QL80_9GAMM</name>
<dbReference type="PANTHER" id="PTHR10953">
    <property type="entry name" value="UBIQUITIN-ACTIVATING ENZYME E1"/>
    <property type="match status" value="1"/>
</dbReference>
<comment type="similarity">
    <text evidence="1">Belongs to the HesA/MoeB/ThiF family.</text>
</comment>
<dbReference type="GO" id="GO:0004792">
    <property type="term" value="F:thiosulfate-cyanide sulfurtransferase activity"/>
    <property type="evidence" value="ECO:0007669"/>
    <property type="project" value="TreeGrafter"/>
</dbReference>
<dbReference type="GO" id="GO:0005737">
    <property type="term" value="C:cytoplasm"/>
    <property type="evidence" value="ECO:0007669"/>
    <property type="project" value="TreeGrafter"/>
</dbReference>
<sequence>MTDRYARQIALPEVGPSGQARLAAARVLVVGAGGLGCPVLHYLAAAGIGRLIVVDPDRVEESNLHRQPLYTMADIGARKVDAARAALLRLNPDIAVEALAQRLTPGNATALVGAADIVVDAADSLAATYVLSDACLQQHTPLISASAVGLAGYVAGFCAGAPSYRAVFPEMPARAASCSSTGVLGSVVGLLGSLQAQFVLQWLLDIEPSPLGRLTNFDAGRLAFGGFDFYHAGEPEGELLRFIDVDDVMPRDVVIDLRSLDEAPTSPLANALRFTAERIAEFAAGYPPTNHRVVLCCQSGLRAWRAARQLQSRGYRQLALVTLAGLPS</sequence>
<dbReference type="Gene3D" id="3.40.250.10">
    <property type="entry name" value="Rhodanese-like domain"/>
    <property type="match status" value="1"/>
</dbReference>
<protein>
    <submittedName>
        <fullName evidence="3">HesA/MoeB/ThiF family protein</fullName>
    </submittedName>
</protein>
<dbReference type="PANTHER" id="PTHR10953:SF102">
    <property type="entry name" value="ADENYLYLTRANSFERASE AND SULFURTRANSFERASE MOCS3"/>
    <property type="match status" value="1"/>
</dbReference>
<dbReference type="CDD" id="cd00757">
    <property type="entry name" value="ThiF_MoeB_HesA_family"/>
    <property type="match status" value="1"/>
</dbReference>
<dbReference type="InterPro" id="IPR035985">
    <property type="entry name" value="Ubiquitin-activating_enz"/>
</dbReference>
<feature type="domain" description="Rhodanese" evidence="2">
    <location>
        <begin position="248"/>
        <end position="324"/>
    </location>
</feature>
<evidence type="ECO:0000256" key="1">
    <source>
        <dbReference type="ARBA" id="ARBA00009919"/>
    </source>
</evidence>
<dbReference type="GO" id="GO:0008641">
    <property type="term" value="F:ubiquitin-like modifier activating enzyme activity"/>
    <property type="evidence" value="ECO:0007669"/>
    <property type="project" value="InterPro"/>
</dbReference>
<evidence type="ECO:0000259" key="2">
    <source>
        <dbReference type="PROSITE" id="PS50206"/>
    </source>
</evidence>
<organism evidence="3">
    <name type="scientific">Rhodanobacter sp. IGA1.0</name>
    <dbReference type="NCBI Taxonomy" id="3158582"/>
    <lineage>
        <taxon>Bacteria</taxon>
        <taxon>Pseudomonadati</taxon>
        <taxon>Pseudomonadota</taxon>
        <taxon>Gammaproteobacteria</taxon>
        <taxon>Lysobacterales</taxon>
        <taxon>Rhodanobacteraceae</taxon>
        <taxon>Rhodanobacter</taxon>
    </lineage>
</organism>
<dbReference type="InterPro" id="IPR000594">
    <property type="entry name" value="ThiF_NAD_FAD-bd"/>
</dbReference>
<dbReference type="InterPro" id="IPR001763">
    <property type="entry name" value="Rhodanese-like_dom"/>
</dbReference>
<dbReference type="Pfam" id="PF00899">
    <property type="entry name" value="ThiF"/>
    <property type="match status" value="1"/>
</dbReference>
<evidence type="ECO:0000313" key="3">
    <source>
        <dbReference type="EMBL" id="XBS90457.1"/>
    </source>
</evidence>
<proteinExistence type="inferred from homology"/>
<gene>
    <name evidence="3" type="ORF">ABNK63_02095</name>
</gene>
<accession>A0AAU7QL80</accession>
<dbReference type="InterPro" id="IPR045886">
    <property type="entry name" value="ThiF/MoeB/HesA"/>
</dbReference>
<dbReference type="AlphaFoldDB" id="A0AAU7QL80"/>
<dbReference type="InterPro" id="IPR036873">
    <property type="entry name" value="Rhodanese-like_dom_sf"/>
</dbReference>
<dbReference type="SUPFAM" id="SSF52821">
    <property type="entry name" value="Rhodanese/Cell cycle control phosphatase"/>
    <property type="match status" value="1"/>
</dbReference>
<dbReference type="PROSITE" id="PS50206">
    <property type="entry name" value="RHODANESE_3"/>
    <property type="match status" value="1"/>
</dbReference>
<dbReference type="CDD" id="cd00158">
    <property type="entry name" value="RHOD"/>
    <property type="match status" value="1"/>
</dbReference>
<dbReference type="GO" id="GO:0016779">
    <property type="term" value="F:nucleotidyltransferase activity"/>
    <property type="evidence" value="ECO:0007669"/>
    <property type="project" value="TreeGrafter"/>
</dbReference>
<dbReference type="FunFam" id="3.40.50.720:FF:000080">
    <property type="entry name" value="Thiazole biosynthesis adenylyltransferase ThiF"/>
    <property type="match status" value="1"/>
</dbReference>
<dbReference type="EMBL" id="CP157948">
    <property type="protein sequence ID" value="XBS90457.1"/>
    <property type="molecule type" value="Genomic_DNA"/>
</dbReference>
<dbReference type="Gene3D" id="3.40.50.720">
    <property type="entry name" value="NAD(P)-binding Rossmann-like Domain"/>
    <property type="match status" value="1"/>
</dbReference>
<reference evidence="3" key="1">
    <citation type="submission" date="2024-06" db="EMBL/GenBank/DDBJ databases">
        <authorList>
            <person name="Sun Y."/>
        </authorList>
    </citation>
    <scope>NUCLEOTIDE SEQUENCE</scope>
    <source>
        <strain evidence="3">IGA1.0</strain>
    </source>
</reference>
<dbReference type="RefSeq" id="WP_007808131.1">
    <property type="nucleotide sequence ID" value="NZ_CP157948.1"/>
</dbReference>